<dbReference type="InterPro" id="IPR013083">
    <property type="entry name" value="Znf_RING/FYVE/PHD"/>
</dbReference>
<reference evidence="7 8" key="1">
    <citation type="submission" date="2013-07" db="EMBL/GenBank/DDBJ databases">
        <title>The Genome Sequence of Cryptococcus heveanensis BCC8398.</title>
        <authorList>
            <consortium name="The Broad Institute Genome Sequencing Platform"/>
            <person name="Cuomo C."/>
            <person name="Litvintseva A."/>
            <person name="Chen Y."/>
            <person name="Heitman J."/>
            <person name="Sun S."/>
            <person name="Springer D."/>
            <person name="Dromer F."/>
            <person name="Young S.K."/>
            <person name="Zeng Q."/>
            <person name="Gargeya S."/>
            <person name="Fitzgerald M."/>
            <person name="Abouelleil A."/>
            <person name="Alvarado L."/>
            <person name="Berlin A.M."/>
            <person name="Chapman S.B."/>
            <person name="Dewar J."/>
            <person name="Goldberg J."/>
            <person name="Griggs A."/>
            <person name="Gujja S."/>
            <person name="Hansen M."/>
            <person name="Howarth C."/>
            <person name="Imamovic A."/>
            <person name="Larimer J."/>
            <person name="McCowan C."/>
            <person name="Murphy C."/>
            <person name="Pearson M."/>
            <person name="Priest M."/>
            <person name="Roberts A."/>
            <person name="Saif S."/>
            <person name="Shea T."/>
            <person name="Sykes S."/>
            <person name="Wortman J."/>
            <person name="Nusbaum C."/>
            <person name="Birren B."/>
        </authorList>
    </citation>
    <scope>NUCLEOTIDE SEQUENCE [LARGE SCALE GENOMIC DNA]</scope>
    <source>
        <strain evidence="7 8">BCC8398</strain>
    </source>
</reference>
<dbReference type="PROSITE" id="PS50178">
    <property type="entry name" value="ZF_FYVE"/>
    <property type="match status" value="1"/>
</dbReference>
<feature type="compositionally biased region" description="Pro residues" evidence="5">
    <location>
        <begin position="8"/>
        <end position="21"/>
    </location>
</feature>
<feature type="region of interest" description="Disordered" evidence="5">
    <location>
        <begin position="341"/>
        <end position="381"/>
    </location>
</feature>
<dbReference type="InterPro" id="IPR011011">
    <property type="entry name" value="Znf_FYVE_PHD"/>
</dbReference>
<sequence>MESQRPARLPPAGLPILSGPPPVTESSTCRQCAKDFNPLWRRKHVCGHCGYEYCSACLSDGQALMPRKQGQSNNSLNQSGPAAFFAEIKEGLGLDDKKESSGSGYEVEEVCLFCLGHLQVTAASLQQLRALPIKRLKDYLAAYNIPCIGPKEKEDFVQAVVRARNPATGCLSPEAESYFRRRSVPKQGQLSTASASSSSSSTPRPRPPPPTQARPSSQPYSRPPPPTQSYRPPPPPAQARPPPPRASPAPAPRPAATTPKPAPAPAPVRQPSPPVPTILSLVSLPKSYLASLSIGTLKAILYENHVRVDFKQVLEKDQLIDRVNELIVDERKRLERQRIEEERQANGDAQAHQPVANGVSENGTTGENGETDEAAKVKVPTGPMPEIDRGLCVVCQDEEATLAVVDCG</sequence>
<dbReference type="GO" id="GO:0008270">
    <property type="term" value="F:zinc ion binding"/>
    <property type="evidence" value="ECO:0007669"/>
    <property type="project" value="UniProtKB-KW"/>
</dbReference>
<feature type="compositionally biased region" description="Pro residues" evidence="5">
    <location>
        <begin position="260"/>
        <end position="272"/>
    </location>
</feature>
<dbReference type="InterPro" id="IPR051728">
    <property type="entry name" value="RING-FYVE_E3_ubiquitin-ligase"/>
</dbReference>
<evidence type="ECO:0000256" key="2">
    <source>
        <dbReference type="ARBA" id="ARBA00022771"/>
    </source>
</evidence>
<dbReference type="Pfam" id="PF01363">
    <property type="entry name" value="FYVE"/>
    <property type="match status" value="1"/>
</dbReference>
<organism evidence="7 8">
    <name type="scientific">Kwoniella heveanensis BCC8398</name>
    <dbReference type="NCBI Taxonomy" id="1296120"/>
    <lineage>
        <taxon>Eukaryota</taxon>
        <taxon>Fungi</taxon>
        <taxon>Dikarya</taxon>
        <taxon>Basidiomycota</taxon>
        <taxon>Agaricomycotina</taxon>
        <taxon>Tremellomycetes</taxon>
        <taxon>Tremellales</taxon>
        <taxon>Cryptococcaceae</taxon>
        <taxon>Kwoniella</taxon>
    </lineage>
</organism>
<evidence type="ECO:0000256" key="4">
    <source>
        <dbReference type="PROSITE-ProRule" id="PRU00091"/>
    </source>
</evidence>
<evidence type="ECO:0000313" key="8">
    <source>
        <dbReference type="Proteomes" id="UP000092666"/>
    </source>
</evidence>
<keyword evidence="3" id="KW-0862">Zinc</keyword>
<dbReference type="SUPFAM" id="SSF57903">
    <property type="entry name" value="FYVE/PHD zinc finger"/>
    <property type="match status" value="1"/>
</dbReference>
<dbReference type="EMBL" id="KI669499">
    <property type="protein sequence ID" value="OCF35293.1"/>
    <property type="molecule type" value="Genomic_DNA"/>
</dbReference>
<evidence type="ECO:0000256" key="3">
    <source>
        <dbReference type="ARBA" id="ARBA00022833"/>
    </source>
</evidence>
<dbReference type="InterPro" id="IPR000306">
    <property type="entry name" value="Znf_FYVE"/>
</dbReference>
<proteinExistence type="predicted"/>
<dbReference type="AlphaFoldDB" id="A0A1B9GW85"/>
<keyword evidence="2 4" id="KW-0863">Zinc-finger</keyword>
<feature type="compositionally biased region" description="Low complexity" evidence="5">
    <location>
        <begin position="191"/>
        <end position="203"/>
    </location>
</feature>
<evidence type="ECO:0000256" key="1">
    <source>
        <dbReference type="ARBA" id="ARBA00022723"/>
    </source>
</evidence>
<feature type="region of interest" description="Disordered" evidence="5">
    <location>
        <begin position="179"/>
        <end position="272"/>
    </location>
</feature>
<feature type="region of interest" description="Disordered" evidence="5">
    <location>
        <begin position="1"/>
        <end position="21"/>
    </location>
</feature>
<evidence type="ECO:0000259" key="6">
    <source>
        <dbReference type="PROSITE" id="PS50178"/>
    </source>
</evidence>
<dbReference type="InterPro" id="IPR017455">
    <property type="entry name" value="Znf_FYVE-rel"/>
</dbReference>
<dbReference type="PANTHER" id="PTHR14879:SF5">
    <property type="entry name" value="RING-TYPE DOMAIN-CONTAINING PROTEIN"/>
    <property type="match status" value="1"/>
</dbReference>
<evidence type="ECO:0000256" key="5">
    <source>
        <dbReference type="SAM" id="MobiDB-lite"/>
    </source>
</evidence>
<evidence type="ECO:0000313" key="7">
    <source>
        <dbReference type="EMBL" id="OCF35293.1"/>
    </source>
</evidence>
<name>A0A1B9GW85_9TREE</name>
<feature type="domain" description="FYVE-type" evidence="6">
    <location>
        <begin position="23"/>
        <end position="119"/>
    </location>
</feature>
<reference evidence="8" key="2">
    <citation type="submission" date="2013-12" db="EMBL/GenBank/DDBJ databases">
        <title>Evolution of pathogenesis and genome organization in the Tremellales.</title>
        <authorList>
            <person name="Cuomo C."/>
            <person name="Litvintseva A."/>
            <person name="Heitman J."/>
            <person name="Chen Y."/>
            <person name="Sun S."/>
            <person name="Springer D."/>
            <person name="Dromer F."/>
            <person name="Young S."/>
            <person name="Zeng Q."/>
            <person name="Chapman S."/>
            <person name="Gujja S."/>
            <person name="Saif S."/>
            <person name="Birren B."/>
        </authorList>
    </citation>
    <scope>NUCLEOTIDE SEQUENCE [LARGE SCALE GENOMIC DNA]</scope>
    <source>
        <strain evidence="8">BCC8398</strain>
    </source>
</reference>
<keyword evidence="1" id="KW-0479">Metal-binding</keyword>
<protein>
    <recommendedName>
        <fullName evidence="6">FYVE-type domain-containing protein</fullName>
    </recommendedName>
</protein>
<dbReference type="Proteomes" id="UP000092666">
    <property type="component" value="Unassembled WGS sequence"/>
</dbReference>
<dbReference type="Gene3D" id="3.30.40.10">
    <property type="entry name" value="Zinc/RING finger domain, C3HC4 (zinc finger)"/>
    <property type="match status" value="1"/>
</dbReference>
<keyword evidence="8" id="KW-1185">Reference proteome</keyword>
<feature type="compositionally biased region" description="Pro residues" evidence="5">
    <location>
        <begin position="221"/>
        <end position="253"/>
    </location>
</feature>
<dbReference type="OrthoDB" id="3045089at2759"/>
<dbReference type="PANTHER" id="PTHR14879">
    <property type="entry name" value="CASPASE REGULATOR, RING FINGER DOMAIN-CONTAINING"/>
    <property type="match status" value="1"/>
</dbReference>
<accession>A0A1B9GW85</accession>
<gene>
    <name evidence="7" type="ORF">I316_02839</name>
</gene>
<feature type="compositionally biased region" description="Polar residues" evidence="5">
    <location>
        <begin position="359"/>
        <end position="368"/>
    </location>
</feature>